<dbReference type="PANTHER" id="PTHR41523">
    <property type="entry name" value="TWO-COMPONENT SYSTEM SENSOR PROTEIN"/>
    <property type="match status" value="1"/>
</dbReference>
<dbReference type="InterPro" id="IPR011495">
    <property type="entry name" value="Sig_transdc_His_kin_sub2_dim/P"/>
</dbReference>
<evidence type="ECO:0000256" key="7">
    <source>
        <dbReference type="ARBA" id="ARBA00022777"/>
    </source>
</evidence>
<evidence type="ECO:0000256" key="1">
    <source>
        <dbReference type="ARBA" id="ARBA00000085"/>
    </source>
</evidence>
<sequence>MRGGGGAAQPRRTGRGGAGLKARMALVLGLVLLVPAAYATLQTVLAYRAQTARQLDTLERTAQLISAYQGEFLQQTWTLLEGIAASRDALAPPDSACRGLPATELQNDSIHGGFALLDRDGRVRCRVGDPLPGKIAGQPWFEELRRTRRQVIGRGEPAAGGGTLVLAVPLLEGGTFSGAVAASVLLARFTAVPSSLPLPEKAVALVVDRAGMPLRPEAAERTSPPGSEVIRGLLEGSAPIRHVEGGDGRRWAYAAAPIGTGLLSVVVGLPVERWSWLQPDLVLGVLVPTLMLALAVIAIWIATDYLVNRHIVSLAQAARALSRGELGMVAVPRGAPREIEELAWTLAFMTRRVHEREAALEASLAQKDLLLKEIHHRIKNNLQIVTSLLNLRAQKLPSPAAREALHEAQARIKALALVHRHLYEQPELGRVAAEPFVGEICALLEDLAGPSGEEITVVVQSAPVMVTTDQAVPLALLLTETLSNALRHAYPEGRGGRVEVSLKLDGTRARLRVADQGIGLPAGETAGGLGLTLIHMLARQIGGRVTLDSDAGGTRLTLDFPAAPPA</sequence>
<dbReference type="SUPFAM" id="SSF55874">
    <property type="entry name" value="ATPase domain of HSP90 chaperone/DNA topoisomerase II/histidine kinase"/>
    <property type="match status" value="1"/>
</dbReference>
<evidence type="ECO:0000313" key="13">
    <source>
        <dbReference type="Proteomes" id="UP001301140"/>
    </source>
</evidence>
<dbReference type="Gene3D" id="3.30.565.10">
    <property type="entry name" value="Histidine kinase-like ATPase, C-terminal domain"/>
    <property type="match status" value="1"/>
</dbReference>
<dbReference type="InterPro" id="IPR003594">
    <property type="entry name" value="HATPase_dom"/>
</dbReference>
<keyword evidence="9" id="KW-0812">Transmembrane</keyword>
<dbReference type="GO" id="GO:0004673">
    <property type="term" value="F:protein histidine kinase activity"/>
    <property type="evidence" value="ECO:0007669"/>
    <property type="project" value="UniProtKB-EC"/>
</dbReference>
<keyword evidence="9" id="KW-0472">Membrane</keyword>
<dbReference type="GO" id="GO:0016020">
    <property type="term" value="C:membrane"/>
    <property type="evidence" value="ECO:0007669"/>
    <property type="project" value="UniProtKB-SubCell"/>
</dbReference>
<comment type="subcellular location">
    <subcellularLocation>
        <location evidence="2">Membrane</location>
    </subcellularLocation>
</comment>
<keyword evidence="4" id="KW-0597">Phosphoprotein</keyword>
<feature type="transmembrane region" description="Helical" evidence="9">
    <location>
        <begin position="281"/>
        <end position="302"/>
    </location>
</feature>
<accession>A0AAP3XR17</accession>
<feature type="domain" description="HAMP" evidence="11">
    <location>
        <begin position="305"/>
        <end position="358"/>
    </location>
</feature>
<dbReference type="Pfam" id="PF13581">
    <property type="entry name" value="HATPase_c_2"/>
    <property type="match status" value="1"/>
</dbReference>
<dbReference type="Pfam" id="PF07568">
    <property type="entry name" value="HisKA_2"/>
    <property type="match status" value="1"/>
</dbReference>
<dbReference type="AlphaFoldDB" id="A0AAP3XR17"/>
<feature type="domain" description="Histidine kinase" evidence="10">
    <location>
        <begin position="373"/>
        <end position="564"/>
    </location>
</feature>
<feature type="transmembrane region" description="Helical" evidence="9">
    <location>
        <begin position="251"/>
        <end position="269"/>
    </location>
</feature>
<evidence type="ECO:0000313" key="12">
    <source>
        <dbReference type="EMBL" id="MDF1586167.1"/>
    </source>
</evidence>
<organism evidence="12 13">
    <name type="scientific">Marinimicrococcus flavescens</name>
    <dbReference type="NCBI Taxonomy" id="3031815"/>
    <lineage>
        <taxon>Bacteria</taxon>
        <taxon>Pseudomonadati</taxon>
        <taxon>Pseudomonadota</taxon>
        <taxon>Alphaproteobacteria</taxon>
        <taxon>Geminicoccales</taxon>
        <taxon>Geminicoccaceae</taxon>
        <taxon>Marinimicrococcus</taxon>
    </lineage>
</organism>
<comment type="caution">
    <text evidence="12">The sequence shown here is derived from an EMBL/GenBank/DDBJ whole genome shotgun (WGS) entry which is preliminary data.</text>
</comment>
<evidence type="ECO:0000256" key="8">
    <source>
        <dbReference type="ARBA" id="ARBA00022840"/>
    </source>
</evidence>
<dbReference type="SMART" id="SM00387">
    <property type="entry name" value="HATPase_c"/>
    <property type="match status" value="1"/>
</dbReference>
<keyword evidence="8" id="KW-0067">ATP-binding</keyword>
<dbReference type="InterPro" id="IPR005467">
    <property type="entry name" value="His_kinase_dom"/>
</dbReference>
<evidence type="ECO:0000256" key="6">
    <source>
        <dbReference type="ARBA" id="ARBA00022741"/>
    </source>
</evidence>
<protein>
    <recommendedName>
        <fullName evidence="3">histidine kinase</fullName>
        <ecNumber evidence="3">2.7.13.3</ecNumber>
    </recommendedName>
</protein>
<dbReference type="Proteomes" id="UP001301140">
    <property type="component" value="Unassembled WGS sequence"/>
</dbReference>
<evidence type="ECO:0000256" key="2">
    <source>
        <dbReference type="ARBA" id="ARBA00004370"/>
    </source>
</evidence>
<dbReference type="InterPro" id="IPR003660">
    <property type="entry name" value="HAMP_dom"/>
</dbReference>
<dbReference type="PROSITE" id="PS50885">
    <property type="entry name" value="HAMP"/>
    <property type="match status" value="1"/>
</dbReference>
<dbReference type="GO" id="GO:0005524">
    <property type="term" value="F:ATP binding"/>
    <property type="evidence" value="ECO:0007669"/>
    <property type="project" value="UniProtKB-KW"/>
</dbReference>
<evidence type="ECO:0000256" key="5">
    <source>
        <dbReference type="ARBA" id="ARBA00022679"/>
    </source>
</evidence>
<keyword evidence="7 12" id="KW-0418">Kinase</keyword>
<dbReference type="RefSeq" id="WP_327788583.1">
    <property type="nucleotide sequence ID" value="NZ_JARGEQ010000073.1"/>
</dbReference>
<evidence type="ECO:0000256" key="9">
    <source>
        <dbReference type="SAM" id="Phobius"/>
    </source>
</evidence>
<evidence type="ECO:0000259" key="10">
    <source>
        <dbReference type="PROSITE" id="PS50109"/>
    </source>
</evidence>
<dbReference type="EMBL" id="JARGEQ010000073">
    <property type="protein sequence ID" value="MDF1586167.1"/>
    <property type="molecule type" value="Genomic_DNA"/>
</dbReference>
<dbReference type="GO" id="GO:0007165">
    <property type="term" value="P:signal transduction"/>
    <property type="evidence" value="ECO:0007669"/>
    <property type="project" value="InterPro"/>
</dbReference>
<dbReference type="PRINTS" id="PR00344">
    <property type="entry name" value="BCTRLSENSOR"/>
</dbReference>
<comment type="catalytic activity">
    <reaction evidence="1">
        <text>ATP + protein L-histidine = ADP + protein N-phospho-L-histidine.</text>
        <dbReference type="EC" id="2.7.13.3"/>
    </reaction>
</comment>
<keyword evidence="5" id="KW-0808">Transferase</keyword>
<dbReference type="PROSITE" id="PS50109">
    <property type="entry name" value="HIS_KIN"/>
    <property type="match status" value="1"/>
</dbReference>
<keyword evidence="9" id="KW-1133">Transmembrane helix</keyword>
<evidence type="ECO:0000256" key="4">
    <source>
        <dbReference type="ARBA" id="ARBA00022553"/>
    </source>
</evidence>
<name>A0AAP3XR17_9PROT</name>
<dbReference type="InterPro" id="IPR036890">
    <property type="entry name" value="HATPase_C_sf"/>
</dbReference>
<gene>
    <name evidence="12" type="ORF">PZ740_07195</name>
</gene>
<keyword evidence="6" id="KW-0547">Nucleotide-binding</keyword>
<evidence type="ECO:0000259" key="11">
    <source>
        <dbReference type="PROSITE" id="PS50885"/>
    </source>
</evidence>
<dbReference type="Gene3D" id="3.30.450.20">
    <property type="entry name" value="PAS domain"/>
    <property type="match status" value="2"/>
</dbReference>
<evidence type="ECO:0000256" key="3">
    <source>
        <dbReference type="ARBA" id="ARBA00012438"/>
    </source>
</evidence>
<dbReference type="InterPro" id="IPR004358">
    <property type="entry name" value="Sig_transdc_His_kin-like_C"/>
</dbReference>
<reference evidence="12 13" key="1">
    <citation type="submission" date="2023-03" db="EMBL/GenBank/DDBJ databases">
        <title>YIM 152171 draft genome.</title>
        <authorList>
            <person name="Yang Z."/>
        </authorList>
    </citation>
    <scope>NUCLEOTIDE SEQUENCE [LARGE SCALE GENOMIC DNA]</scope>
    <source>
        <strain evidence="12 13">YIM 152171</strain>
    </source>
</reference>
<dbReference type="PANTHER" id="PTHR41523:SF8">
    <property type="entry name" value="ETHYLENE RESPONSE SENSOR PROTEIN"/>
    <property type="match status" value="1"/>
</dbReference>
<keyword evidence="13" id="KW-1185">Reference proteome</keyword>
<proteinExistence type="predicted"/>
<dbReference type="EC" id="2.7.13.3" evidence="3"/>